<dbReference type="Proteomes" id="UP001154282">
    <property type="component" value="Unassembled WGS sequence"/>
</dbReference>
<evidence type="ECO:0000256" key="1">
    <source>
        <dbReference type="ARBA" id="ARBA00006592"/>
    </source>
</evidence>
<keyword evidence="6" id="KW-1185">Reference proteome</keyword>
<comment type="caution">
    <text evidence="5">The sequence shown here is derived from an EMBL/GenBank/DDBJ whole genome shotgun (WGS) entry which is preliminary data.</text>
</comment>
<dbReference type="Pfam" id="PF01929">
    <property type="entry name" value="Ribosomal_L14e"/>
    <property type="match status" value="1"/>
</dbReference>
<dbReference type="GO" id="GO:0006412">
    <property type="term" value="P:translation"/>
    <property type="evidence" value="ECO:0007669"/>
    <property type="project" value="InterPro"/>
</dbReference>
<dbReference type="PANTHER" id="PTHR11127:SF2">
    <property type="entry name" value="LARGE RIBOSOMAL SUBUNIT PROTEIN EL14"/>
    <property type="match status" value="1"/>
</dbReference>
<evidence type="ECO:0000256" key="2">
    <source>
        <dbReference type="ARBA" id="ARBA00022980"/>
    </source>
</evidence>
<dbReference type="InterPro" id="IPR039660">
    <property type="entry name" value="Ribosomal_eL14"/>
</dbReference>
<evidence type="ECO:0000313" key="5">
    <source>
        <dbReference type="EMBL" id="CAI0463938.1"/>
    </source>
</evidence>
<comment type="similarity">
    <text evidence="1">Belongs to the eukaryotic ribosomal protein eL14 family.</text>
</comment>
<evidence type="ECO:0000259" key="4">
    <source>
        <dbReference type="Pfam" id="PF01929"/>
    </source>
</evidence>
<keyword evidence="2" id="KW-0689">Ribosomal protein</keyword>
<dbReference type="InterPro" id="IPR008991">
    <property type="entry name" value="Translation_prot_SH3-like_sf"/>
</dbReference>
<dbReference type="GO" id="GO:0003729">
    <property type="term" value="F:mRNA binding"/>
    <property type="evidence" value="ECO:0007669"/>
    <property type="project" value="UniProtKB-ARBA"/>
</dbReference>
<dbReference type="AlphaFoldDB" id="A0AAV0NZB6"/>
<dbReference type="PANTHER" id="PTHR11127">
    <property type="entry name" value="60S RIBOSOMAL PROTEIN L14"/>
    <property type="match status" value="1"/>
</dbReference>
<evidence type="ECO:0000313" key="6">
    <source>
        <dbReference type="Proteomes" id="UP001154282"/>
    </source>
</evidence>
<dbReference type="FunFam" id="2.30.30.30:FF:000026">
    <property type="entry name" value="60S ribosomal protein L14-1"/>
    <property type="match status" value="1"/>
</dbReference>
<dbReference type="GO" id="GO:0042273">
    <property type="term" value="P:ribosomal large subunit biogenesis"/>
    <property type="evidence" value="ECO:0007669"/>
    <property type="project" value="TreeGrafter"/>
</dbReference>
<dbReference type="EMBL" id="CAMGYJ010000008">
    <property type="protein sequence ID" value="CAI0463938.1"/>
    <property type="molecule type" value="Genomic_DNA"/>
</dbReference>
<dbReference type="CDD" id="cd23702">
    <property type="entry name" value="eL14"/>
    <property type="match status" value="1"/>
</dbReference>
<feature type="domain" description="Large ribosomal subunit protein eL14" evidence="4">
    <location>
        <begin position="45"/>
        <end position="116"/>
    </location>
</feature>
<sequence length="138" mass="15853">MGFKRYVEIGRVALINYGKDYGKLVVIVDVVDQNRALVDSPDMVRSQINFKRLTLTDIKIEINRTPKKKTLIEAMEKADVKGKWENSSWGRKLIVKQRRAALTDFDRFKLMLAKIKVCDTRGGLVRQELAKLKKETAA</sequence>
<accession>A0AAV0NZB6</accession>
<dbReference type="SUPFAM" id="SSF50104">
    <property type="entry name" value="Translation proteins SH3-like domain"/>
    <property type="match status" value="1"/>
</dbReference>
<dbReference type="InterPro" id="IPR014722">
    <property type="entry name" value="Rib_uL2_dom2"/>
</dbReference>
<dbReference type="GO" id="GO:0022625">
    <property type="term" value="C:cytosolic large ribosomal subunit"/>
    <property type="evidence" value="ECO:0007669"/>
    <property type="project" value="TreeGrafter"/>
</dbReference>
<keyword evidence="3" id="KW-0687">Ribonucleoprotein</keyword>
<dbReference type="Gene3D" id="2.30.30.30">
    <property type="match status" value="1"/>
</dbReference>
<gene>
    <name evidence="5" type="ORF">LITE_LOCUS35959</name>
</gene>
<reference evidence="5" key="1">
    <citation type="submission" date="2022-08" db="EMBL/GenBank/DDBJ databases">
        <authorList>
            <person name="Gutierrez-Valencia J."/>
        </authorList>
    </citation>
    <scope>NUCLEOTIDE SEQUENCE</scope>
</reference>
<name>A0AAV0NZB6_9ROSI</name>
<protein>
    <recommendedName>
        <fullName evidence="4">Large ribosomal subunit protein eL14 domain-containing protein</fullName>
    </recommendedName>
</protein>
<dbReference type="Gene3D" id="6.10.250.2270">
    <property type="match status" value="1"/>
</dbReference>
<dbReference type="GO" id="GO:0003735">
    <property type="term" value="F:structural constituent of ribosome"/>
    <property type="evidence" value="ECO:0007669"/>
    <property type="project" value="InterPro"/>
</dbReference>
<evidence type="ECO:0000256" key="3">
    <source>
        <dbReference type="ARBA" id="ARBA00023274"/>
    </source>
</evidence>
<organism evidence="5 6">
    <name type="scientific">Linum tenue</name>
    <dbReference type="NCBI Taxonomy" id="586396"/>
    <lineage>
        <taxon>Eukaryota</taxon>
        <taxon>Viridiplantae</taxon>
        <taxon>Streptophyta</taxon>
        <taxon>Embryophyta</taxon>
        <taxon>Tracheophyta</taxon>
        <taxon>Spermatophyta</taxon>
        <taxon>Magnoliopsida</taxon>
        <taxon>eudicotyledons</taxon>
        <taxon>Gunneridae</taxon>
        <taxon>Pentapetalae</taxon>
        <taxon>rosids</taxon>
        <taxon>fabids</taxon>
        <taxon>Malpighiales</taxon>
        <taxon>Linaceae</taxon>
        <taxon>Linum</taxon>
    </lineage>
</organism>
<proteinExistence type="inferred from homology"/>
<dbReference type="InterPro" id="IPR002784">
    <property type="entry name" value="Ribosomal_eL14_dom"/>
</dbReference>